<dbReference type="Pfam" id="PF26079">
    <property type="entry name" value="Baseplate_J_C"/>
    <property type="match status" value="1"/>
</dbReference>
<comment type="similarity">
    <text evidence="1">Belongs to the Mu gp47/PBSX XkdT family.</text>
</comment>
<sequence>MYEDMTFENIMDSMMEDMPDGLDTSEGSLIYHSCVKQAARLEEVYVELAALTDNQYADTADLDHLVKSGQERRTYIEEATAAEFEGVFNVPVPIGTEFSGDDYNYIVTDVINEEEHKYRLECEDPGTAANGWLGDLMCLDDIDGLEDAALTKLLIEGKDEEDEESYRMRIMDSFGIQAFGGNRAYYKERIGAIDGVGGVKPYRRKGTIIPIVIISDEYRKAESKLINDVQTHVDPIEQTGEGIGIAPIGHSVSITTVTEYIVNVSAVATYDTGYSAEGLKTQVENAVEEYLLSLRKNWINSDSIIVRRAGIENAIYNVEGITDVSNILLNGGTENITLQENVIPVKGAVSCS</sequence>
<accession>A0A174QS49</accession>
<evidence type="ECO:0000313" key="4">
    <source>
        <dbReference type="EMBL" id="CUP74761.1"/>
    </source>
</evidence>
<gene>
    <name evidence="4" type="ORF">ERS852520_02087</name>
</gene>
<evidence type="ECO:0000313" key="5">
    <source>
        <dbReference type="Proteomes" id="UP000095564"/>
    </source>
</evidence>
<reference evidence="4 5" key="1">
    <citation type="submission" date="2015-09" db="EMBL/GenBank/DDBJ databases">
        <authorList>
            <consortium name="Pathogen Informatics"/>
        </authorList>
    </citation>
    <scope>NUCLEOTIDE SEQUENCE [LARGE SCALE GENOMIC DNA]</scope>
    <source>
        <strain evidence="4 5">2789STDY5834908</strain>
    </source>
</reference>
<dbReference type="InterPro" id="IPR058531">
    <property type="entry name" value="Baseplate_J_M"/>
</dbReference>
<dbReference type="AlphaFoldDB" id="A0A174QS49"/>
<dbReference type="PANTHER" id="PTHR37829:SF3">
    <property type="entry name" value="PROTEIN JAYE-RELATED"/>
    <property type="match status" value="1"/>
</dbReference>
<dbReference type="Pfam" id="PF26078">
    <property type="entry name" value="Baseplate_J_M"/>
    <property type="match status" value="1"/>
</dbReference>
<dbReference type="InterPro" id="IPR058530">
    <property type="entry name" value="Baseplate_J-like_C"/>
</dbReference>
<feature type="domain" description="Baseplate J-like central" evidence="2">
    <location>
        <begin position="178"/>
        <end position="254"/>
    </location>
</feature>
<name>A0A174QS49_ANAHA</name>
<dbReference type="RefSeq" id="WP_055160818.1">
    <property type="nucleotide sequence ID" value="NZ_CZAU01000020.1"/>
</dbReference>
<evidence type="ECO:0000259" key="3">
    <source>
        <dbReference type="Pfam" id="PF26079"/>
    </source>
</evidence>
<evidence type="ECO:0000259" key="2">
    <source>
        <dbReference type="Pfam" id="PF26078"/>
    </source>
</evidence>
<evidence type="ECO:0000256" key="1">
    <source>
        <dbReference type="ARBA" id="ARBA00038087"/>
    </source>
</evidence>
<dbReference type="PANTHER" id="PTHR37829">
    <property type="entry name" value="PHAGE-LIKE ELEMENT PBSX PROTEIN XKDT"/>
    <property type="match status" value="1"/>
</dbReference>
<protein>
    <submittedName>
        <fullName evidence="4">Uncharacterized homolog of phage Mu protein gp47</fullName>
    </submittedName>
</protein>
<feature type="domain" description="Baseplate J-like C-terminal" evidence="3">
    <location>
        <begin position="262"/>
        <end position="351"/>
    </location>
</feature>
<organism evidence="4 5">
    <name type="scientific">Anaerostipes hadrus</name>
    <dbReference type="NCBI Taxonomy" id="649756"/>
    <lineage>
        <taxon>Bacteria</taxon>
        <taxon>Bacillati</taxon>
        <taxon>Bacillota</taxon>
        <taxon>Clostridia</taxon>
        <taxon>Lachnospirales</taxon>
        <taxon>Lachnospiraceae</taxon>
        <taxon>Anaerostipes</taxon>
    </lineage>
</organism>
<dbReference type="EMBL" id="CZAU01000020">
    <property type="protein sequence ID" value="CUP74761.1"/>
    <property type="molecule type" value="Genomic_DNA"/>
</dbReference>
<dbReference type="InterPro" id="IPR052399">
    <property type="entry name" value="Phage_Baseplate_Assmbl_Protein"/>
</dbReference>
<proteinExistence type="inferred from homology"/>
<dbReference type="Proteomes" id="UP000095564">
    <property type="component" value="Unassembled WGS sequence"/>
</dbReference>